<dbReference type="GeneID" id="5303941"/>
<organism evidence="6 7">
    <name type="scientific">Phocaeicola vulgatus str. 3975 RP4</name>
    <dbReference type="NCBI Taxonomy" id="1339352"/>
    <lineage>
        <taxon>Bacteria</taxon>
        <taxon>Pseudomonadati</taxon>
        <taxon>Bacteroidota</taxon>
        <taxon>Bacteroidia</taxon>
        <taxon>Bacteroidales</taxon>
        <taxon>Bacteroidaceae</taxon>
        <taxon>Phocaeicola</taxon>
    </lineage>
</organism>
<dbReference type="NCBIfam" id="TIGR03652">
    <property type="entry name" value="FeS_repair_RIC"/>
    <property type="match status" value="1"/>
</dbReference>
<evidence type="ECO:0000256" key="1">
    <source>
        <dbReference type="ARBA" id="ARBA00004496"/>
    </source>
</evidence>
<dbReference type="InterPro" id="IPR019903">
    <property type="entry name" value="RIC_family"/>
</dbReference>
<gene>
    <name evidence="6" type="primary">ric</name>
    <name evidence="6" type="ORF">M099_2336</name>
</gene>
<dbReference type="InterPro" id="IPR012312">
    <property type="entry name" value="Hemerythrin-like"/>
</dbReference>
<evidence type="ECO:0000313" key="6">
    <source>
        <dbReference type="EMBL" id="KDS53911.1"/>
    </source>
</evidence>
<dbReference type="AlphaFoldDB" id="A0A069SH84"/>
<sequence length="243" mass="27846">MKQKNYHSCTVGQIVAGNFDTTKVFSRYHIDFCCHGNTPFAEACRNRGIDPEAVAHELNELQENTVSNAPDFAGWPIDLLIDYVLKIHHRGIRAKGPQIEALLTKVTEAHSKNHPELLQVQALFRDSLLDLENHLSKEENVLFPYVYEMFQAKEEGLKVAKFHCGTILYPIEVMEDEHNHEGERFEKISSLTNGFTAPEDACASFRLVLQQLKQFEEALHEHIHLENNIIFPRALELEKKEAI</sequence>
<evidence type="ECO:0000313" key="7">
    <source>
        <dbReference type="Proteomes" id="UP000027661"/>
    </source>
</evidence>
<proteinExistence type="predicted"/>
<evidence type="ECO:0000256" key="3">
    <source>
        <dbReference type="ARBA" id="ARBA00022723"/>
    </source>
</evidence>
<dbReference type="PATRIC" id="fig|1339352.3.peg.2245"/>
<dbReference type="GO" id="GO:0005737">
    <property type="term" value="C:cytoplasm"/>
    <property type="evidence" value="ECO:0007669"/>
    <property type="project" value="UniProtKB-SubCell"/>
</dbReference>
<dbReference type="Gene3D" id="1.20.120.520">
    <property type="entry name" value="nmb1532 protein domain like"/>
    <property type="match status" value="1"/>
</dbReference>
<reference evidence="6 7" key="1">
    <citation type="submission" date="2014-04" db="EMBL/GenBank/DDBJ databases">
        <authorList>
            <person name="Sears C."/>
            <person name="Carroll K."/>
            <person name="Sack B.R."/>
            <person name="Qadri F."/>
            <person name="Myers L.L."/>
            <person name="Chung G.-T."/>
            <person name="Escheverria P."/>
            <person name="Fraser C.M."/>
            <person name="Sadzewicz L."/>
            <person name="Shefchek K.A."/>
            <person name="Tallon L."/>
            <person name="Das S.P."/>
            <person name="Daugherty S."/>
            <person name="Mongodin E.F."/>
        </authorList>
    </citation>
    <scope>NUCLEOTIDE SEQUENCE [LARGE SCALE GENOMIC DNA]</scope>
    <source>
        <strain evidence="6 7">3975 RP4</strain>
    </source>
</reference>
<dbReference type="Pfam" id="PF01814">
    <property type="entry name" value="Hemerythrin"/>
    <property type="match status" value="1"/>
</dbReference>
<dbReference type="Proteomes" id="UP000027661">
    <property type="component" value="Unassembled WGS sequence"/>
</dbReference>
<evidence type="ECO:0000256" key="4">
    <source>
        <dbReference type="ARBA" id="ARBA00023004"/>
    </source>
</evidence>
<keyword evidence="2" id="KW-0963">Cytoplasm</keyword>
<name>A0A069SH84_PHOVU</name>
<dbReference type="PANTHER" id="PTHR36438">
    <property type="entry name" value="IRON-SULFUR CLUSTER REPAIR PROTEIN YTFE"/>
    <property type="match status" value="1"/>
</dbReference>
<accession>A0A069SH84</accession>
<comment type="caution">
    <text evidence="6">The sequence shown here is derived from an EMBL/GenBank/DDBJ whole genome shotgun (WGS) entry which is preliminary data.</text>
</comment>
<evidence type="ECO:0000256" key="2">
    <source>
        <dbReference type="ARBA" id="ARBA00022490"/>
    </source>
</evidence>
<dbReference type="DNASU" id="5303941"/>
<evidence type="ECO:0000259" key="5">
    <source>
        <dbReference type="Pfam" id="PF01814"/>
    </source>
</evidence>
<dbReference type="RefSeq" id="WP_005846790.1">
    <property type="nucleotide sequence ID" value="NZ_JNHM01000028.1"/>
</dbReference>
<dbReference type="PANTHER" id="PTHR36438:SF1">
    <property type="entry name" value="IRON-SULFUR CLUSTER REPAIR PROTEIN YTFE"/>
    <property type="match status" value="1"/>
</dbReference>
<keyword evidence="3" id="KW-0479">Metal-binding</keyword>
<keyword evidence="4" id="KW-0408">Iron</keyword>
<dbReference type="GO" id="GO:0046872">
    <property type="term" value="F:metal ion binding"/>
    <property type="evidence" value="ECO:0007669"/>
    <property type="project" value="UniProtKB-KW"/>
</dbReference>
<dbReference type="EMBL" id="JNHM01000028">
    <property type="protein sequence ID" value="KDS53911.1"/>
    <property type="molecule type" value="Genomic_DNA"/>
</dbReference>
<dbReference type="Pfam" id="PF04405">
    <property type="entry name" value="ScdA_N"/>
    <property type="match status" value="1"/>
</dbReference>
<feature type="domain" description="Hemerythrin-like" evidence="5">
    <location>
        <begin position="83"/>
        <end position="234"/>
    </location>
</feature>
<protein>
    <submittedName>
        <fullName evidence="6">Iron-sulfur cluster repair di-iron protein</fullName>
    </submittedName>
</protein>
<comment type="subcellular location">
    <subcellularLocation>
        <location evidence="1">Cytoplasm</location>
    </subcellularLocation>
</comment>